<dbReference type="AlphaFoldDB" id="A0A438K173"/>
<sequence>MKKYGFQQSNSDHTLFLKHKQGKLIALIVYVDDMIITGDDSEEIARLQEQLASEFEMKNLGGLKYFLGIEVARSKRVSVVSQFMHCPSEDHMSAVMQILRYLKSSPGKGLMFSKNDHLRVEGYTDADWAGNITDRKSTSGYFTFVEGNLVTWRSKKQKVVALSSAEAEFRGMAKGLCELLWLRRLLTEIGFAPDFEMKLFCDNKAAIDISHNPIQHDRTKHVEVDRHFIKQNLDAKIIRFPFVKSEDQLVDILTKAVSSKIFHHSLDKLGLIDITYQLEGECWRELFSEPLKEKNQSLQSLIYRVNYRSHLAKAPPKPLPNQASEFQSTCKASFE</sequence>
<reference evidence="3 4" key="1">
    <citation type="journal article" date="2018" name="PLoS Genet.">
        <title>Population sequencing reveals clonal diversity and ancestral inbreeding in the grapevine cultivar Chardonnay.</title>
        <authorList>
            <person name="Roach M.J."/>
            <person name="Johnson D.L."/>
            <person name="Bohlmann J."/>
            <person name="van Vuuren H.J."/>
            <person name="Jones S.J."/>
            <person name="Pretorius I.S."/>
            <person name="Schmidt S.A."/>
            <person name="Borneman A.R."/>
        </authorList>
    </citation>
    <scope>NUCLEOTIDE SEQUENCE [LARGE SCALE GENOMIC DNA]</scope>
    <source>
        <strain evidence="4">cv. Chardonnay</strain>
        <tissue evidence="3">Leaf</tissue>
    </source>
</reference>
<dbReference type="EMBL" id="QGNW01000019">
    <property type="protein sequence ID" value="RVX14966.1"/>
    <property type="molecule type" value="Genomic_DNA"/>
</dbReference>
<dbReference type="PANTHER" id="PTHR11439">
    <property type="entry name" value="GAG-POL-RELATED RETROTRANSPOSON"/>
    <property type="match status" value="1"/>
</dbReference>
<feature type="domain" description="Reverse transcriptase Ty1/copia-type" evidence="2">
    <location>
        <begin position="2"/>
        <end position="82"/>
    </location>
</feature>
<accession>A0A438K173</accession>
<evidence type="ECO:0000313" key="3">
    <source>
        <dbReference type="EMBL" id="RVX14966.1"/>
    </source>
</evidence>
<evidence type="ECO:0000259" key="2">
    <source>
        <dbReference type="Pfam" id="PF07727"/>
    </source>
</evidence>
<dbReference type="CDD" id="cd09272">
    <property type="entry name" value="RNase_HI_RT_Ty1"/>
    <property type="match status" value="1"/>
</dbReference>
<name>A0A438K173_VITVI</name>
<feature type="compositionally biased region" description="Polar residues" evidence="1">
    <location>
        <begin position="321"/>
        <end position="335"/>
    </location>
</feature>
<protein>
    <submittedName>
        <fullName evidence="3">Retrovirus-related Pol polyprotein from transposon RE1</fullName>
    </submittedName>
</protein>
<proteinExistence type="predicted"/>
<dbReference type="Proteomes" id="UP000288805">
    <property type="component" value="Unassembled WGS sequence"/>
</dbReference>
<comment type="caution">
    <text evidence="3">The sequence shown here is derived from an EMBL/GenBank/DDBJ whole genome shotgun (WGS) entry which is preliminary data.</text>
</comment>
<dbReference type="InterPro" id="IPR013103">
    <property type="entry name" value="RVT_2"/>
</dbReference>
<dbReference type="InterPro" id="IPR043502">
    <property type="entry name" value="DNA/RNA_pol_sf"/>
</dbReference>
<feature type="region of interest" description="Disordered" evidence="1">
    <location>
        <begin position="314"/>
        <end position="335"/>
    </location>
</feature>
<evidence type="ECO:0000256" key="1">
    <source>
        <dbReference type="SAM" id="MobiDB-lite"/>
    </source>
</evidence>
<dbReference type="PANTHER" id="PTHR11439:SF467">
    <property type="entry name" value="INTEGRASE CATALYTIC DOMAIN-CONTAINING PROTEIN"/>
    <property type="match status" value="1"/>
</dbReference>
<organism evidence="3 4">
    <name type="scientific">Vitis vinifera</name>
    <name type="common">Grape</name>
    <dbReference type="NCBI Taxonomy" id="29760"/>
    <lineage>
        <taxon>Eukaryota</taxon>
        <taxon>Viridiplantae</taxon>
        <taxon>Streptophyta</taxon>
        <taxon>Embryophyta</taxon>
        <taxon>Tracheophyta</taxon>
        <taxon>Spermatophyta</taxon>
        <taxon>Magnoliopsida</taxon>
        <taxon>eudicotyledons</taxon>
        <taxon>Gunneridae</taxon>
        <taxon>Pentapetalae</taxon>
        <taxon>rosids</taxon>
        <taxon>Vitales</taxon>
        <taxon>Vitaceae</taxon>
        <taxon>Viteae</taxon>
        <taxon>Vitis</taxon>
    </lineage>
</organism>
<evidence type="ECO:0000313" key="4">
    <source>
        <dbReference type="Proteomes" id="UP000288805"/>
    </source>
</evidence>
<gene>
    <name evidence="3" type="primary">RE1_1178</name>
    <name evidence="3" type="ORF">CK203_008068</name>
</gene>
<dbReference type="SUPFAM" id="SSF56672">
    <property type="entry name" value="DNA/RNA polymerases"/>
    <property type="match status" value="1"/>
</dbReference>
<dbReference type="Pfam" id="PF07727">
    <property type="entry name" value="RVT_2"/>
    <property type="match status" value="1"/>
</dbReference>